<dbReference type="InterPro" id="IPR001580">
    <property type="entry name" value="Calret/calnex"/>
</dbReference>
<keyword evidence="5 10" id="KW-1133">Transmembrane helix</keyword>
<dbReference type="GO" id="GO:0005509">
    <property type="term" value="F:calcium ion binding"/>
    <property type="evidence" value="ECO:0007669"/>
    <property type="project" value="InterPro"/>
</dbReference>
<dbReference type="InterPro" id="IPR018124">
    <property type="entry name" value="Calret/calnex_CS"/>
</dbReference>
<comment type="similarity">
    <text evidence="2 10">Belongs to the calreticulin family.</text>
</comment>
<feature type="transmembrane region" description="Helical" evidence="10">
    <location>
        <begin position="483"/>
        <end position="504"/>
    </location>
</feature>
<dbReference type="GO" id="GO:0051082">
    <property type="term" value="F:unfolded protein binding"/>
    <property type="evidence" value="ECO:0007669"/>
    <property type="project" value="InterPro"/>
</dbReference>
<feature type="chain" id="PRO_5011816177" evidence="10">
    <location>
        <begin position="25"/>
        <end position="624"/>
    </location>
</feature>
<evidence type="ECO:0000256" key="7">
    <source>
        <dbReference type="ARBA" id="ARBA00023186"/>
    </source>
</evidence>
<dbReference type="GO" id="GO:0006457">
    <property type="term" value="P:protein folding"/>
    <property type="evidence" value="ECO:0007669"/>
    <property type="project" value="InterPro"/>
</dbReference>
<feature type="compositionally biased region" description="Basic and acidic residues" evidence="11">
    <location>
        <begin position="509"/>
        <end position="520"/>
    </location>
</feature>
<keyword evidence="3 10" id="KW-0812">Transmembrane</keyword>
<keyword evidence="10" id="KW-0732">Signal</keyword>
<feature type="region of interest" description="Disordered" evidence="11">
    <location>
        <begin position="263"/>
        <end position="314"/>
    </location>
</feature>
<dbReference type="FunFam" id="2.10.250.10:FF:000001">
    <property type="entry name" value="Calnexin homolog"/>
    <property type="match status" value="1"/>
</dbReference>
<dbReference type="InterPro" id="IPR013320">
    <property type="entry name" value="ConA-like_dom_sf"/>
</dbReference>
<dbReference type="GO" id="GO:0005789">
    <property type="term" value="C:endoplasmic reticulum membrane"/>
    <property type="evidence" value="ECO:0007669"/>
    <property type="project" value="UniProtKB-SubCell"/>
</dbReference>
<accession>A0A226E8A4</accession>
<keyword evidence="13" id="KW-1185">Reference proteome</keyword>
<evidence type="ECO:0000256" key="1">
    <source>
        <dbReference type="ARBA" id="ARBA00004115"/>
    </source>
</evidence>
<dbReference type="OMA" id="SGCGKWE"/>
<gene>
    <name evidence="12" type="ORF">Fcan01_12513</name>
</gene>
<dbReference type="OrthoDB" id="1938156at2759"/>
<keyword evidence="6 10" id="KW-0472">Membrane</keyword>
<evidence type="ECO:0000256" key="6">
    <source>
        <dbReference type="ARBA" id="ARBA00023136"/>
    </source>
</evidence>
<dbReference type="PANTHER" id="PTHR11073">
    <property type="entry name" value="CALRETICULIN AND CALNEXIN"/>
    <property type="match status" value="1"/>
</dbReference>
<dbReference type="STRING" id="158441.A0A226E8A4"/>
<evidence type="ECO:0000256" key="9">
    <source>
        <dbReference type="PIRSR" id="PIRSR601580-3"/>
    </source>
</evidence>
<comment type="caution">
    <text evidence="12">The sequence shown here is derived from an EMBL/GenBank/DDBJ whole genome shotgun (WGS) entry which is preliminary data.</text>
</comment>
<dbReference type="EMBL" id="LNIX01000006">
    <property type="protein sequence ID" value="OXA53227.1"/>
    <property type="molecule type" value="Genomic_DNA"/>
</dbReference>
<dbReference type="AlphaFoldDB" id="A0A226E8A4"/>
<feature type="signal peptide" evidence="10">
    <location>
        <begin position="1"/>
        <end position="24"/>
    </location>
</feature>
<keyword evidence="4 10" id="KW-0256">Endoplasmic reticulum</keyword>
<dbReference type="PROSITE" id="PS00804">
    <property type="entry name" value="CALRETICULIN_2"/>
    <property type="match status" value="1"/>
</dbReference>
<evidence type="ECO:0000256" key="5">
    <source>
        <dbReference type="ARBA" id="ARBA00022989"/>
    </source>
</evidence>
<organism evidence="12 13">
    <name type="scientific">Folsomia candida</name>
    <name type="common">Springtail</name>
    <dbReference type="NCBI Taxonomy" id="158441"/>
    <lineage>
        <taxon>Eukaryota</taxon>
        <taxon>Metazoa</taxon>
        <taxon>Ecdysozoa</taxon>
        <taxon>Arthropoda</taxon>
        <taxon>Hexapoda</taxon>
        <taxon>Collembola</taxon>
        <taxon>Entomobryomorpha</taxon>
        <taxon>Isotomoidea</taxon>
        <taxon>Isotomidae</taxon>
        <taxon>Proisotominae</taxon>
        <taxon>Folsomia</taxon>
    </lineage>
</organism>
<dbReference type="SUPFAM" id="SSF49899">
    <property type="entry name" value="Concanavalin A-like lectins/glucanases"/>
    <property type="match status" value="1"/>
</dbReference>
<feature type="compositionally biased region" description="Acidic residues" evidence="11">
    <location>
        <begin position="576"/>
        <end position="598"/>
    </location>
</feature>
<feature type="compositionally biased region" description="Basic and acidic residues" evidence="11">
    <location>
        <begin position="286"/>
        <end position="302"/>
    </location>
</feature>
<feature type="disulfide bond" evidence="9">
    <location>
        <begin position="161"/>
        <end position="195"/>
    </location>
</feature>
<dbReference type="Proteomes" id="UP000198287">
    <property type="component" value="Unassembled WGS sequence"/>
</dbReference>
<dbReference type="Pfam" id="PF00262">
    <property type="entry name" value="Calreticulin"/>
    <property type="match status" value="1"/>
</dbReference>
<evidence type="ECO:0000256" key="10">
    <source>
        <dbReference type="RuleBase" id="RU362126"/>
    </source>
</evidence>
<dbReference type="InterPro" id="IPR009033">
    <property type="entry name" value="Calreticulin/calnexin_P_dom_sf"/>
</dbReference>
<dbReference type="Gene3D" id="2.10.250.10">
    <property type="entry name" value="Calreticulin/calnexin, P domain"/>
    <property type="match status" value="1"/>
</dbReference>
<feature type="region of interest" description="Disordered" evidence="11">
    <location>
        <begin position="509"/>
        <end position="624"/>
    </location>
</feature>
<proteinExistence type="inferred from homology"/>
<evidence type="ECO:0000313" key="12">
    <source>
        <dbReference type="EMBL" id="OXA53227.1"/>
    </source>
</evidence>
<dbReference type="PROSITE" id="PS00803">
    <property type="entry name" value="CALRETICULIN_1"/>
    <property type="match status" value="1"/>
</dbReference>
<evidence type="ECO:0000313" key="13">
    <source>
        <dbReference type="Proteomes" id="UP000198287"/>
    </source>
</evidence>
<evidence type="ECO:0000256" key="8">
    <source>
        <dbReference type="ARBA" id="ARBA00053392"/>
    </source>
</evidence>
<keyword evidence="7 10" id="KW-0143">Chaperone</keyword>
<comment type="function">
    <text evidence="8">Calcium-binding protein that interacts with newly synthesized monoglucosylated glycoproteins in the endoplasmic reticulum. It may act in assisting protein assembly and/or in the retention within the ER of unassembled protein subunits. It seems to play a major role in the quality control apparatus of the ER by the retention of incorrectly folded proteins. Required for embryogenesis and larval development under heat and ER stress conditions. May be important for germ cell development. Involved in neuronal necrotic cell death.</text>
</comment>
<dbReference type="SUPFAM" id="SSF63887">
    <property type="entry name" value="P-domain of calnexin/calreticulin"/>
    <property type="match status" value="1"/>
</dbReference>
<evidence type="ECO:0000256" key="11">
    <source>
        <dbReference type="SAM" id="MobiDB-lite"/>
    </source>
</evidence>
<comment type="subcellular location">
    <subcellularLocation>
        <location evidence="1">Endoplasmic reticulum membrane</location>
        <topology evidence="1">Single-pass type I membrane protein</topology>
    </subcellularLocation>
</comment>
<keyword evidence="9" id="KW-1015">Disulfide bond</keyword>
<evidence type="ECO:0000256" key="4">
    <source>
        <dbReference type="ARBA" id="ARBA00022824"/>
    </source>
</evidence>
<sequence length="624" mass="70957">MTGPSWRLLRLLLLVSLVIGAVMAKRERKDKVKVDDDLTGSDDADTVVASRGDDEFDIIYESPTPIGDYHFAEHFDDVEAAKKRWIMSKAQKEEQDNVFKYEGQWDFEFPLNRMFPTDKALILKSKAKLHAISAKLDKPFDFTDKPLIVQYEVNFQNGMDCGGAYIKLISNSKNMGLPTFNDKTPYTIMFGPDKCGSDMKIHFIFRHKNPINGTFSEKHSKRPSNRVEESYGDKKPHLYRLKLTPDNKFEVFVDDRLINSGSLLDDMEPKVNPPMEIEDPNQVKPADWDEREKIPDPTAEKPEDWDEDAPMKIPDPNANPPSGWLIEEPEMVPDPTAIQPQDWDDSMDGSWEAPLITNPKCATAPGCGSWSPPQIDNPEFKGKWKPPMISNPNYKGKWIPAKIPNPDYFEDKEPFKMTSIGAVGLELWTMTDQVLFDNFIISNDQSVVDDWTSKTWELKRRVLEKDNEGVFRRTLNYTNAHPWLWAVYVLVIALPIVLIFTFCCGSSQDKKSETYKKNDELSPDDDDAAVAGASTSVPTSAKSKESSGARQRGHQVSKDDLEDSVPSRSTKKQPEPEPEPQVDDDETETETDSEEVEEERPPTPEPEPEPIITKRRGKGRPRKE</sequence>
<reference evidence="12 13" key="1">
    <citation type="submission" date="2015-12" db="EMBL/GenBank/DDBJ databases">
        <title>The genome of Folsomia candida.</title>
        <authorList>
            <person name="Faddeeva A."/>
            <person name="Derks M.F."/>
            <person name="Anvar Y."/>
            <person name="Smit S."/>
            <person name="Van Straalen N."/>
            <person name="Roelofs D."/>
        </authorList>
    </citation>
    <scope>NUCLEOTIDE SEQUENCE [LARGE SCALE GENOMIC DNA]</scope>
    <source>
        <strain evidence="12 13">VU population</strain>
        <tissue evidence="12">Whole body</tissue>
    </source>
</reference>
<name>A0A226E8A4_FOLCA</name>
<dbReference type="PRINTS" id="PR00626">
    <property type="entry name" value="CALRETICULIN"/>
</dbReference>
<protein>
    <submittedName>
        <fullName evidence="12">Calnexin</fullName>
    </submittedName>
</protein>
<dbReference type="Gene3D" id="2.60.120.200">
    <property type="match status" value="1"/>
</dbReference>
<dbReference type="GO" id="GO:0036503">
    <property type="term" value="P:ERAD pathway"/>
    <property type="evidence" value="ECO:0007669"/>
    <property type="project" value="TreeGrafter"/>
</dbReference>
<dbReference type="PANTHER" id="PTHR11073:SF1">
    <property type="entry name" value="CALNEXIN 14D-RELATED"/>
    <property type="match status" value="1"/>
</dbReference>
<feature type="compositionally biased region" description="Basic residues" evidence="11">
    <location>
        <begin position="613"/>
        <end position="624"/>
    </location>
</feature>
<evidence type="ECO:0000256" key="2">
    <source>
        <dbReference type="ARBA" id="ARBA00010983"/>
    </source>
</evidence>
<dbReference type="FunFam" id="2.60.120.200:FF:000011">
    <property type="entry name" value="Probable calnexin"/>
    <property type="match status" value="1"/>
</dbReference>
<evidence type="ECO:0000256" key="3">
    <source>
        <dbReference type="ARBA" id="ARBA00022692"/>
    </source>
</evidence>